<evidence type="ECO:0008006" key="5">
    <source>
        <dbReference type="Google" id="ProtNLM"/>
    </source>
</evidence>
<feature type="binding site" evidence="3">
    <location>
        <position position="189"/>
    </location>
    <ligand>
        <name>a divalent metal cation</name>
        <dbReference type="ChEBI" id="CHEBI:60240"/>
        <label>1</label>
    </ligand>
</feature>
<feature type="binding site" evidence="3">
    <location>
        <position position="78"/>
    </location>
    <ligand>
        <name>a divalent metal cation</name>
        <dbReference type="ChEBI" id="CHEBI:60240"/>
        <label>1</label>
    </ligand>
</feature>
<keyword evidence="1 3" id="KW-0479">Metal-binding</keyword>
<dbReference type="PANTHER" id="PTHR46363:SF1">
    <property type="entry name" value="DEOXYRIBONUCLEASE TATDN2-RELATED"/>
    <property type="match status" value="1"/>
</dbReference>
<organism evidence="4">
    <name type="scientific">Arcella intermedia</name>
    <dbReference type="NCBI Taxonomy" id="1963864"/>
    <lineage>
        <taxon>Eukaryota</taxon>
        <taxon>Amoebozoa</taxon>
        <taxon>Tubulinea</taxon>
        <taxon>Elardia</taxon>
        <taxon>Arcellinida</taxon>
        <taxon>Sphaerothecina</taxon>
        <taxon>Arcellidae</taxon>
        <taxon>Arcella</taxon>
    </lineage>
</organism>
<dbReference type="GO" id="GO:0046872">
    <property type="term" value="F:metal ion binding"/>
    <property type="evidence" value="ECO:0007669"/>
    <property type="project" value="UniProtKB-KW"/>
</dbReference>
<dbReference type="PROSITE" id="PS01091">
    <property type="entry name" value="TATD_3"/>
    <property type="match status" value="1"/>
</dbReference>
<dbReference type="PROSITE" id="PS01090">
    <property type="entry name" value="TATD_2"/>
    <property type="match status" value="1"/>
</dbReference>
<evidence type="ECO:0000313" key="4">
    <source>
        <dbReference type="EMBL" id="NDV35498.1"/>
    </source>
</evidence>
<accession>A0A6B2LFK2</accession>
<protein>
    <recommendedName>
        <fullName evidence="5">TatD related DNase</fullName>
    </recommendedName>
</protein>
<feature type="binding site" evidence="3">
    <location>
        <position position="114"/>
    </location>
    <ligand>
        <name>a divalent metal cation</name>
        <dbReference type="ChEBI" id="CHEBI:60240"/>
        <label>2</label>
    </ligand>
</feature>
<dbReference type="Gene3D" id="3.20.20.140">
    <property type="entry name" value="Metal-dependent hydrolases"/>
    <property type="match status" value="1"/>
</dbReference>
<sequence length="240" mass="27418">MSFRELSSKFPGNWEGSIEICCEPKLDNIKNTLNFIDQNPKVWAAFGVHPHYSDNYTDEVESHLLEAMKHPKTVAWGEMGLDYHYEYSPRDAQKAVFERQLKCAVKCSKPLVIHIREAEEDAIRIMQKLVPASYPIHVHCFTSPTQYAEELLKCWSNLYIGFTGVITFAKQLEKTVSSVPLNRILLETDAPFMTPLPHRGEVCHSGYIPLIAKKVADIKGLSLDSVYLKTRKNTTKVYQI</sequence>
<dbReference type="Pfam" id="PF01026">
    <property type="entry name" value="TatD_DNase"/>
    <property type="match status" value="1"/>
</dbReference>
<keyword evidence="2" id="KW-0378">Hydrolase</keyword>
<proteinExistence type="predicted"/>
<feature type="binding site" evidence="3">
    <location>
        <position position="139"/>
    </location>
    <ligand>
        <name>a divalent metal cation</name>
        <dbReference type="ChEBI" id="CHEBI:60240"/>
        <label>2</label>
    </ligand>
</feature>
<dbReference type="SUPFAM" id="SSF51556">
    <property type="entry name" value="Metallo-dependent hydrolases"/>
    <property type="match status" value="1"/>
</dbReference>
<reference evidence="4" key="1">
    <citation type="journal article" date="2020" name="J. Eukaryot. Microbiol.">
        <title>De novo Sequencing, Assembly and Annotation of the Transcriptome for the Free-Living Testate Amoeba Arcella intermedia.</title>
        <authorList>
            <person name="Ribeiro G.M."/>
            <person name="Porfirio-Sousa A.L."/>
            <person name="Maurer-Alcala X.X."/>
            <person name="Katz L.A."/>
            <person name="Lahr D.J.G."/>
        </authorList>
    </citation>
    <scope>NUCLEOTIDE SEQUENCE</scope>
</reference>
<dbReference type="FunFam" id="3.20.20.140:FF:000005">
    <property type="entry name" value="TatD family hydrolase"/>
    <property type="match status" value="1"/>
</dbReference>
<dbReference type="InterPro" id="IPR001130">
    <property type="entry name" value="TatD-like"/>
</dbReference>
<evidence type="ECO:0000256" key="2">
    <source>
        <dbReference type="ARBA" id="ARBA00022801"/>
    </source>
</evidence>
<dbReference type="CDD" id="cd01310">
    <property type="entry name" value="TatD_DNAse"/>
    <property type="match status" value="1"/>
</dbReference>
<dbReference type="EMBL" id="GIBP01006529">
    <property type="protein sequence ID" value="NDV35498.1"/>
    <property type="molecule type" value="Transcribed_RNA"/>
</dbReference>
<dbReference type="AlphaFoldDB" id="A0A6B2LFK2"/>
<dbReference type="PANTHER" id="PTHR46363">
    <property type="entry name" value="DEOXYRIBONUCLEASE TATDN2-RELATED"/>
    <property type="match status" value="1"/>
</dbReference>
<dbReference type="PIRSF" id="PIRSF005902">
    <property type="entry name" value="DNase_TatD"/>
    <property type="match status" value="1"/>
</dbReference>
<dbReference type="InterPro" id="IPR032466">
    <property type="entry name" value="Metal_Hydrolase"/>
</dbReference>
<dbReference type="InterPro" id="IPR018228">
    <property type="entry name" value="DNase_TatD-rel_CS"/>
</dbReference>
<evidence type="ECO:0000256" key="3">
    <source>
        <dbReference type="PIRSR" id="PIRSR005902-1"/>
    </source>
</evidence>
<evidence type="ECO:0000256" key="1">
    <source>
        <dbReference type="ARBA" id="ARBA00022723"/>
    </source>
</evidence>
<name>A0A6B2LFK2_9EUKA</name>
<dbReference type="GO" id="GO:0016788">
    <property type="term" value="F:hydrolase activity, acting on ester bonds"/>
    <property type="evidence" value="ECO:0007669"/>
    <property type="project" value="InterPro"/>
</dbReference>